<keyword evidence="5" id="KW-1185">Reference proteome</keyword>
<dbReference type="InterPro" id="IPR000835">
    <property type="entry name" value="HTH_MarR-typ"/>
</dbReference>
<dbReference type="GO" id="GO:0006950">
    <property type="term" value="P:response to stress"/>
    <property type="evidence" value="ECO:0007669"/>
    <property type="project" value="TreeGrafter"/>
</dbReference>
<dbReference type="Proteomes" id="UP000199686">
    <property type="component" value="Unassembled WGS sequence"/>
</dbReference>
<dbReference type="RefSeq" id="WP_068562354.1">
    <property type="nucleotide sequence ID" value="NZ_FJMZ01000006.1"/>
</dbReference>
<dbReference type="GO" id="GO:0003677">
    <property type="term" value="F:DNA binding"/>
    <property type="evidence" value="ECO:0007669"/>
    <property type="project" value="UniProtKB-KW"/>
</dbReference>
<dbReference type="EMBL" id="FJMZ01000006">
    <property type="protein sequence ID" value="CZQ87375.1"/>
    <property type="molecule type" value="Genomic_DNA"/>
</dbReference>
<protein>
    <submittedName>
        <fullName evidence="4">DNA-binding transcriptional regulator, MarR family</fullName>
    </submittedName>
    <submittedName>
        <fullName evidence="2">Helix turn helix multiple antibiotic resistance protein</fullName>
    </submittedName>
    <submittedName>
        <fullName evidence="3">MarR family transcriptional regulator</fullName>
    </submittedName>
</protein>
<feature type="domain" description="HTH marR-type" evidence="1">
    <location>
        <begin position="1"/>
        <end position="134"/>
    </location>
</feature>
<evidence type="ECO:0000313" key="2">
    <source>
        <dbReference type="EMBL" id="CZQ87375.1"/>
    </source>
</evidence>
<dbReference type="InterPro" id="IPR039422">
    <property type="entry name" value="MarR/SlyA-like"/>
</dbReference>
<evidence type="ECO:0000313" key="5">
    <source>
        <dbReference type="Proteomes" id="UP000195947"/>
    </source>
</evidence>
<comment type="caution">
    <text evidence="4">The sequence shown here is derived from an EMBL/GenBank/DDBJ whole genome shotgun (WGS) entry which is preliminary data.</text>
</comment>
<name>A0A143YDM4_9LACT</name>
<dbReference type="PANTHER" id="PTHR33164:SF13">
    <property type="entry name" value="4-HYDROXYPHENYLACETATE CATABOLISM PROTEIN"/>
    <property type="match status" value="1"/>
</dbReference>
<dbReference type="EMBL" id="FOQC01000006">
    <property type="protein sequence ID" value="SFH63690.1"/>
    <property type="molecule type" value="Genomic_DNA"/>
</dbReference>
<dbReference type="GO" id="GO:0003700">
    <property type="term" value="F:DNA-binding transcription factor activity"/>
    <property type="evidence" value="ECO:0007669"/>
    <property type="project" value="InterPro"/>
</dbReference>
<reference evidence="3 7" key="3">
    <citation type="journal article" date="2020" name="Biotechnol. Biofuels">
        <title>New insights from the biogas microbiome by comprehensive genome-resolved metagenomics of nearly 1600 species originating from multiple anaerobic digesters.</title>
        <authorList>
            <person name="Campanaro S."/>
            <person name="Treu L."/>
            <person name="Rodriguez-R L.M."/>
            <person name="Kovalovszki A."/>
            <person name="Ziels R.M."/>
            <person name="Maus I."/>
            <person name="Zhu X."/>
            <person name="Kougias P.G."/>
            <person name="Basile A."/>
            <person name="Luo G."/>
            <person name="Schluter A."/>
            <person name="Konstantinidis K.T."/>
            <person name="Angelidaki I."/>
        </authorList>
    </citation>
    <scope>NUCLEOTIDE SEQUENCE [LARGE SCALE GENOMIC DNA]</scope>
    <source>
        <strain evidence="3">AS07pgkLD_105</strain>
    </source>
</reference>
<dbReference type="PANTHER" id="PTHR33164">
    <property type="entry name" value="TRANSCRIPTIONAL REGULATOR, MARR FAMILY"/>
    <property type="match status" value="1"/>
</dbReference>
<dbReference type="STRING" id="82803.SAMN04488048_12412"/>
<dbReference type="InterPro" id="IPR036390">
    <property type="entry name" value="WH_DNA-bd_sf"/>
</dbReference>
<dbReference type="Gene3D" id="1.10.10.10">
    <property type="entry name" value="Winged helix-like DNA-binding domain superfamily/Winged helix DNA-binding domain"/>
    <property type="match status" value="1"/>
</dbReference>
<reference evidence="4 6" key="2">
    <citation type="submission" date="2016-10" db="EMBL/GenBank/DDBJ databases">
        <authorList>
            <person name="Varghese N."/>
            <person name="Submissions S."/>
        </authorList>
    </citation>
    <scope>NUCLEOTIDE SEQUENCE [LARGE SCALE GENOMIC DNA]</scope>
    <source>
        <strain evidence="4 6">DSM 2094</strain>
    </source>
</reference>
<sequence length="146" mass="16924">MEEQNKDVIGSAMKLMRTLRRKENPAKHESRGAGKLLRILQENNGMSSRELADRMGIRPASLTEMLNRLEADGILTRQPDPADQRRNRIFIQEKGDALLKKMKAVRQMERERINHSLTLEEQEQFVALCEKLTKSLEDFRHQAGEQ</sequence>
<proteinExistence type="predicted"/>
<dbReference type="Proteomes" id="UP000589373">
    <property type="component" value="Unassembled WGS sequence"/>
</dbReference>
<accession>A0A143YDM4</accession>
<keyword evidence="4" id="KW-0238">DNA-binding</keyword>
<dbReference type="EMBL" id="JAAZCD010000045">
    <property type="protein sequence ID" value="NLD31029.1"/>
    <property type="molecule type" value="Genomic_DNA"/>
</dbReference>
<evidence type="ECO:0000313" key="7">
    <source>
        <dbReference type="Proteomes" id="UP000589373"/>
    </source>
</evidence>
<dbReference type="SUPFAM" id="SSF46785">
    <property type="entry name" value="Winged helix' DNA-binding domain"/>
    <property type="match status" value="1"/>
</dbReference>
<dbReference type="OrthoDB" id="6400170at2"/>
<organism evidence="4 6">
    <name type="scientific">Trichococcus flocculiformis</name>
    <dbReference type="NCBI Taxonomy" id="82803"/>
    <lineage>
        <taxon>Bacteria</taxon>
        <taxon>Bacillati</taxon>
        <taxon>Bacillota</taxon>
        <taxon>Bacilli</taxon>
        <taxon>Lactobacillales</taxon>
        <taxon>Carnobacteriaceae</taxon>
        <taxon>Trichococcus</taxon>
    </lineage>
</organism>
<evidence type="ECO:0000313" key="6">
    <source>
        <dbReference type="Proteomes" id="UP000199686"/>
    </source>
</evidence>
<dbReference type="InterPro" id="IPR036388">
    <property type="entry name" value="WH-like_DNA-bd_sf"/>
</dbReference>
<dbReference type="Proteomes" id="UP000195947">
    <property type="component" value="Unassembled WGS sequence"/>
</dbReference>
<evidence type="ECO:0000259" key="1">
    <source>
        <dbReference type="PROSITE" id="PS50995"/>
    </source>
</evidence>
<dbReference type="PROSITE" id="PS50995">
    <property type="entry name" value="HTH_MARR_2"/>
    <property type="match status" value="1"/>
</dbReference>
<evidence type="ECO:0000313" key="3">
    <source>
        <dbReference type="EMBL" id="NLD31029.1"/>
    </source>
</evidence>
<evidence type="ECO:0000313" key="4">
    <source>
        <dbReference type="EMBL" id="SFH63690.1"/>
    </source>
</evidence>
<reference evidence="2 5" key="1">
    <citation type="submission" date="2016-02" db="EMBL/GenBank/DDBJ databases">
        <authorList>
            <person name="Strepis N."/>
        </authorList>
    </citation>
    <scope>NUCLEOTIDE SEQUENCE [LARGE SCALE GENOMIC DNA]</scope>
    <source>
        <strain evidence="2">Trichococcus flocculiformis</strain>
    </source>
</reference>
<dbReference type="Pfam" id="PF01047">
    <property type="entry name" value="MarR"/>
    <property type="match status" value="1"/>
</dbReference>
<dbReference type="SMART" id="SM00347">
    <property type="entry name" value="HTH_MARR"/>
    <property type="match status" value="1"/>
</dbReference>
<gene>
    <name evidence="3" type="ORF">GX662_02035</name>
    <name evidence="4" type="ORF">SAMN04488507_100679</name>
    <name evidence="2" type="ORF">TFLO_856</name>
</gene>
<dbReference type="PRINTS" id="PR00598">
    <property type="entry name" value="HTHMARR"/>
</dbReference>
<dbReference type="AlphaFoldDB" id="A0A143YDM4"/>